<feature type="compositionally biased region" description="Basic and acidic residues" evidence="1">
    <location>
        <begin position="68"/>
        <end position="77"/>
    </location>
</feature>
<protein>
    <submittedName>
        <fullName evidence="2">Uncharacterized protein</fullName>
    </submittedName>
</protein>
<gene>
    <name evidence="2" type="ORF">PHMEG_00024043</name>
</gene>
<dbReference type="OrthoDB" id="111655at2759"/>
<dbReference type="EMBL" id="NBNE01005146">
    <property type="protein sequence ID" value="OWZ04109.1"/>
    <property type="molecule type" value="Genomic_DNA"/>
</dbReference>
<dbReference type="STRING" id="4795.A0A225VGL0"/>
<reference evidence="3" key="1">
    <citation type="submission" date="2017-03" db="EMBL/GenBank/DDBJ databases">
        <title>Phytopthora megakarya and P. palmivora, two closely related causual agents of cacao black pod achieved similar genome size and gene model numbers by different mechanisms.</title>
        <authorList>
            <person name="Ali S."/>
            <person name="Shao J."/>
            <person name="Larry D.J."/>
            <person name="Kronmiller B."/>
            <person name="Shen D."/>
            <person name="Strem M.D."/>
            <person name="Melnick R.L."/>
            <person name="Guiltinan M.J."/>
            <person name="Tyler B.M."/>
            <person name="Meinhardt L.W."/>
            <person name="Bailey B.A."/>
        </authorList>
    </citation>
    <scope>NUCLEOTIDE SEQUENCE [LARGE SCALE GENOMIC DNA]</scope>
    <source>
        <strain evidence="3">zdho120</strain>
    </source>
</reference>
<dbReference type="AlphaFoldDB" id="A0A225VGL0"/>
<name>A0A225VGL0_9STRA</name>
<sequence>MIQHFPEVLERYPIPRQRKKELEPAEERDEKFSREIELTNHQNCIIGELISMNRALTERVHLLENKHAIPQDDDQKSSSEQAAPAPVSDQDTVNKPKTCGNRALPKSPSAIWFEWYAKTPRLWHVCDDRQKKSAYKQIANYMKIFLPKGFELDPTEPGYCDETLRYGNEAEAQLIKVFESHGIKSKNGSSVLKQLCKFYREGKLDALISAYRVRVANEDVRDPTPPHTQELFSHS</sequence>
<dbReference type="Proteomes" id="UP000198211">
    <property type="component" value="Unassembled WGS sequence"/>
</dbReference>
<comment type="caution">
    <text evidence="2">The sequence shown here is derived from an EMBL/GenBank/DDBJ whole genome shotgun (WGS) entry which is preliminary data.</text>
</comment>
<evidence type="ECO:0000256" key="1">
    <source>
        <dbReference type="SAM" id="MobiDB-lite"/>
    </source>
</evidence>
<feature type="region of interest" description="Disordered" evidence="1">
    <location>
        <begin position="68"/>
        <end position="102"/>
    </location>
</feature>
<proteinExistence type="predicted"/>
<organism evidence="2 3">
    <name type="scientific">Phytophthora megakarya</name>
    <dbReference type="NCBI Taxonomy" id="4795"/>
    <lineage>
        <taxon>Eukaryota</taxon>
        <taxon>Sar</taxon>
        <taxon>Stramenopiles</taxon>
        <taxon>Oomycota</taxon>
        <taxon>Peronosporomycetes</taxon>
        <taxon>Peronosporales</taxon>
        <taxon>Peronosporaceae</taxon>
        <taxon>Phytophthora</taxon>
    </lineage>
</organism>
<accession>A0A225VGL0</accession>
<evidence type="ECO:0000313" key="3">
    <source>
        <dbReference type="Proteomes" id="UP000198211"/>
    </source>
</evidence>
<keyword evidence="3" id="KW-1185">Reference proteome</keyword>
<evidence type="ECO:0000313" key="2">
    <source>
        <dbReference type="EMBL" id="OWZ04109.1"/>
    </source>
</evidence>